<dbReference type="Proteomes" id="UP000501939">
    <property type="component" value="Chromosome"/>
</dbReference>
<keyword evidence="4" id="KW-1185">Reference proteome</keyword>
<protein>
    <submittedName>
        <fullName evidence="3">Glycosyltransferase family 4 protein</fullName>
    </submittedName>
</protein>
<dbReference type="GO" id="GO:1901135">
    <property type="term" value="P:carbohydrate derivative metabolic process"/>
    <property type="evidence" value="ECO:0007669"/>
    <property type="project" value="UniProtKB-ARBA"/>
</dbReference>
<organism evidence="3 4">
    <name type="scientific">Acinetobacter lanii</name>
    <dbReference type="NCBI Taxonomy" id="2715163"/>
    <lineage>
        <taxon>Bacteria</taxon>
        <taxon>Pseudomonadati</taxon>
        <taxon>Pseudomonadota</taxon>
        <taxon>Gammaproteobacteria</taxon>
        <taxon>Moraxellales</taxon>
        <taxon>Moraxellaceae</taxon>
        <taxon>Acinetobacter</taxon>
    </lineage>
</organism>
<feature type="domain" description="Glycosyltransferase subfamily 4-like N-terminal" evidence="2">
    <location>
        <begin position="15"/>
        <end position="170"/>
    </location>
</feature>
<reference evidence="3 4" key="1">
    <citation type="submission" date="2020-03" db="EMBL/GenBank/DDBJ databases">
        <authorList>
            <person name="Zhu W."/>
        </authorList>
    </citation>
    <scope>NUCLEOTIDE SEQUENCE [LARGE SCALE GENOMIC DNA]</scope>
    <source>
        <strain evidence="3 4">185</strain>
    </source>
</reference>
<dbReference type="Pfam" id="PF13439">
    <property type="entry name" value="Glyco_transf_4"/>
    <property type="match status" value="1"/>
</dbReference>
<dbReference type="Pfam" id="PF00534">
    <property type="entry name" value="Glycos_transf_1"/>
    <property type="match status" value="1"/>
</dbReference>
<dbReference type="RefSeq" id="WP_166327271.1">
    <property type="nucleotide sequence ID" value="NZ_CP049916.1"/>
</dbReference>
<dbReference type="InterPro" id="IPR028098">
    <property type="entry name" value="Glyco_trans_4-like_N"/>
</dbReference>
<feature type="domain" description="Glycosyl transferase family 1" evidence="1">
    <location>
        <begin position="180"/>
        <end position="327"/>
    </location>
</feature>
<dbReference type="Gene3D" id="3.40.50.2000">
    <property type="entry name" value="Glycogen Phosphorylase B"/>
    <property type="match status" value="2"/>
</dbReference>
<evidence type="ECO:0000259" key="1">
    <source>
        <dbReference type="Pfam" id="PF00534"/>
    </source>
</evidence>
<proteinExistence type="predicted"/>
<evidence type="ECO:0000313" key="4">
    <source>
        <dbReference type="Proteomes" id="UP000501939"/>
    </source>
</evidence>
<dbReference type="CDD" id="cd03820">
    <property type="entry name" value="GT4_AmsD-like"/>
    <property type="match status" value="1"/>
</dbReference>
<dbReference type="InterPro" id="IPR001296">
    <property type="entry name" value="Glyco_trans_1"/>
</dbReference>
<dbReference type="KEGG" id="alj:G8D99_15020"/>
<name>A0A6G8S7Q0_9GAMM</name>
<dbReference type="GO" id="GO:0016757">
    <property type="term" value="F:glycosyltransferase activity"/>
    <property type="evidence" value="ECO:0007669"/>
    <property type="project" value="InterPro"/>
</dbReference>
<sequence length="360" mass="40869">MKNICFLIGDINHSGGTERVTSLIANNLVSEETKVHILSLSHGDNPFFELNHQIKTSALFTFNVSMRKNFIQCVKRIRAYLLSNKINTLIVADSISCVFTVPATIGLNIQHICWEHFNLKVNLGSKFRDLGRWMAAHWCDKIVTLTERDKNFWDEKFNLKTKNKVIAIPNPSPYSLQDNQPSLESKTILCVGRLTYQKGFDLLVEAWSQIAHELPGWKIILVGSGEDELKLKELTIEYKVSDSFLFLGQQKNMDEFYRKASFFCMSSRFEGLPMVLLEAQSYGLPIVAFDCDTGPSEILDHGSNGLLVEPLNIKDFAEKIKVMINGNYQKMVEISFSNSSKFNLNKISNIWVNLLGEGID</sequence>
<dbReference type="EMBL" id="CP049916">
    <property type="protein sequence ID" value="QIO10187.1"/>
    <property type="molecule type" value="Genomic_DNA"/>
</dbReference>
<dbReference type="AlphaFoldDB" id="A0A6G8S7Q0"/>
<evidence type="ECO:0000259" key="2">
    <source>
        <dbReference type="Pfam" id="PF13439"/>
    </source>
</evidence>
<evidence type="ECO:0000313" key="3">
    <source>
        <dbReference type="EMBL" id="QIO10187.1"/>
    </source>
</evidence>
<dbReference type="PANTHER" id="PTHR12526:SF630">
    <property type="entry name" value="GLYCOSYLTRANSFERASE"/>
    <property type="match status" value="1"/>
</dbReference>
<dbReference type="PANTHER" id="PTHR12526">
    <property type="entry name" value="GLYCOSYLTRANSFERASE"/>
    <property type="match status" value="1"/>
</dbReference>
<keyword evidence="3" id="KW-0808">Transferase</keyword>
<accession>A0A6G8S7Q0</accession>
<gene>
    <name evidence="3" type="ORF">G8D99_15020</name>
</gene>
<dbReference type="SUPFAM" id="SSF53756">
    <property type="entry name" value="UDP-Glycosyltransferase/glycogen phosphorylase"/>
    <property type="match status" value="1"/>
</dbReference>